<dbReference type="PANTHER" id="PTHR43968">
    <property type="match status" value="1"/>
</dbReference>
<dbReference type="CDD" id="cd00570">
    <property type="entry name" value="GST_N_family"/>
    <property type="match status" value="1"/>
</dbReference>
<evidence type="ECO:0000259" key="1">
    <source>
        <dbReference type="PROSITE" id="PS50404"/>
    </source>
</evidence>
<reference evidence="2 3" key="1">
    <citation type="journal article" date="2015" name="Biotechnol. Biofuels">
        <title>Enhanced degradation of softwood versus hardwood by the white-rot fungus Pycnoporus coccineus.</title>
        <authorList>
            <person name="Couturier M."/>
            <person name="Navarro D."/>
            <person name="Chevret D."/>
            <person name="Henrissat B."/>
            <person name="Piumi F."/>
            <person name="Ruiz-Duenas F.J."/>
            <person name="Martinez A.T."/>
            <person name="Grigoriev I.V."/>
            <person name="Riley R."/>
            <person name="Lipzen A."/>
            <person name="Berrin J.G."/>
            <person name="Master E.R."/>
            <person name="Rosso M.N."/>
        </authorList>
    </citation>
    <scope>NUCLEOTIDE SEQUENCE [LARGE SCALE GENOMIC DNA]</scope>
    <source>
        <strain evidence="2 3">BRFM310</strain>
    </source>
</reference>
<name>A0A1Y2INB9_TRAC3</name>
<dbReference type="Gene3D" id="3.40.30.10">
    <property type="entry name" value="Glutaredoxin"/>
    <property type="match status" value="1"/>
</dbReference>
<dbReference type="OrthoDB" id="202840at2759"/>
<dbReference type="GO" id="GO:0016740">
    <property type="term" value="F:transferase activity"/>
    <property type="evidence" value="ECO:0007669"/>
    <property type="project" value="UniProtKB-KW"/>
</dbReference>
<proteinExistence type="predicted"/>
<sequence length="254" mass="28336">MSETERITIYAAVDSPFPHRVLLALEEAGATYDTIWIDLMDKEEWYEQKVNPAGGKVPFLVYGGPKLHPGEAPSTDAVKIAESRVILEFLADIFPAAHLLPADPVLRARARLFIATVDAKLIKALVGFLFLGAPLENLLAVFEELQAVLPPTGFVVGEWSIADASFIPILVRVRSLLENVLENYNPEAAKEGVEALRSPRFARLQQYYEDVMARPSTSKTWSEEKVNLSFARRMDRFLKTGIINNEERVPVPST</sequence>
<protein>
    <submittedName>
        <fullName evidence="2">Glutathione transferase omega class</fullName>
    </submittedName>
</protein>
<gene>
    <name evidence="2" type="ORF">PYCCODRAFT_1452117</name>
</gene>
<evidence type="ECO:0000313" key="3">
    <source>
        <dbReference type="Proteomes" id="UP000193067"/>
    </source>
</evidence>
<dbReference type="InterPro" id="IPR004045">
    <property type="entry name" value="Glutathione_S-Trfase_N"/>
</dbReference>
<dbReference type="PROSITE" id="PS50404">
    <property type="entry name" value="GST_NTER"/>
    <property type="match status" value="1"/>
</dbReference>
<dbReference type="InterPro" id="IPR036249">
    <property type="entry name" value="Thioredoxin-like_sf"/>
</dbReference>
<dbReference type="Gene3D" id="1.20.1050.10">
    <property type="match status" value="1"/>
</dbReference>
<dbReference type="InterPro" id="IPR040079">
    <property type="entry name" value="Glutathione_S-Trfase"/>
</dbReference>
<feature type="domain" description="GST N-terminal" evidence="1">
    <location>
        <begin position="5"/>
        <end position="98"/>
    </location>
</feature>
<dbReference type="STRING" id="1353009.A0A1Y2INB9"/>
<keyword evidence="2" id="KW-0808">Transferase</keyword>
<dbReference type="GO" id="GO:0005737">
    <property type="term" value="C:cytoplasm"/>
    <property type="evidence" value="ECO:0007669"/>
    <property type="project" value="TreeGrafter"/>
</dbReference>
<dbReference type="InterPro" id="IPR036282">
    <property type="entry name" value="Glutathione-S-Trfase_C_sf"/>
</dbReference>
<dbReference type="Pfam" id="PF13409">
    <property type="entry name" value="GST_N_2"/>
    <property type="match status" value="1"/>
</dbReference>
<dbReference type="EMBL" id="KZ084104">
    <property type="protein sequence ID" value="OSD02597.1"/>
    <property type="molecule type" value="Genomic_DNA"/>
</dbReference>
<dbReference type="Proteomes" id="UP000193067">
    <property type="component" value="Unassembled WGS sequence"/>
</dbReference>
<accession>A0A1Y2INB9</accession>
<dbReference type="SUPFAM" id="SSF52833">
    <property type="entry name" value="Thioredoxin-like"/>
    <property type="match status" value="1"/>
</dbReference>
<dbReference type="SFLD" id="SFLDG00358">
    <property type="entry name" value="Main_(cytGST)"/>
    <property type="match status" value="1"/>
</dbReference>
<organism evidence="2 3">
    <name type="scientific">Trametes coccinea (strain BRFM310)</name>
    <name type="common">Pycnoporus coccineus</name>
    <dbReference type="NCBI Taxonomy" id="1353009"/>
    <lineage>
        <taxon>Eukaryota</taxon>
        <taxon>Fungi</taxon>
        <taxon>Dikarya</taxon>
        <taxon>Basidiomycota</taxon>
        <taxon>Agaricomycotina</taxon>
        <taxon>Agaricomycetes</taxon>
        <taxon>Polyporales</taxon>
        <taxon>Polyporaceae</taxon>
        <taxon>Trametes</taxon>
    </lineage>
</organism>
<dbReference type="AlphaFoldDB" id="A0A1Y2INB9"/>
<dbReference type="InterPro" id="IPR050983">
    <property type="entry name" value="GST_Omega/HSP26"/>
</dbReference>
<keyword evidence="3" id="KW-1185">Reference proteome</keyword>
<evidence type="ECO:0000313" key="2">
    <source>
        <dbReference type="EMBL" id="OSD02597.1"/>
    </source>
</evidence>
<dbReference type="SUPFAM" id="SSF47616">
    <property type="entry name" value="GST C-terminal domain-like"/>
    <property type="match status" value="1"/>
</dbReference>
<dbReference type="PANTHER" id="PTHR43968:SF6">
    <property type="entry name" value="GLUTATHIONE S-TRANSFERASE OMEGA"/>
    <property type="match status" value="1"/>
</dbReference>
<dbReference type="SFLD" id="SFLDS00019">
    <property type="entry name" value="Glutathione_Transferase_(cytos"/>
    <property type="match status" value="1"/>
</dbReference>